<name>A0A1X7SW30_AMPQE</name>
<protein>
    <submittedName>
        <fullName evidence="1">Uncharacterized protein</fullName>
    </submittedName>
</protein>
<accession>A0A1X7SW30</accession>
<sequence>FIMWLREAGAINLIAAALPRRPVQETAVGAGPAAIIVGDKIWSKNNEDDCFLVEPVQEVETNYFYRKEEMVVASFAK</sequence>
<dbReference type="EnsemblMetazoa" id="Aqu2.1.06313_001">
    <property type="protein sequence ID" value="Aqu2.1.06313_001"/>
    <property type="gene ID" value="Aqu2.1.06313"/>
</dbReference>
<reference evidence="1" key="1">
    <citation type="submission" date="2017-05" db="UniProtKB">
        <authorList>
            <consortium name="EnsemblMetazoa"/>
        </authorList>
    </citation>
    <scope>IDENTIFICATION</scope>
</reference>
<dbReference type="InParanoid" id="A0A1X7SW30"/>
<proteinExistence type="predicted"/>
<organism evidence="1">
    <name type="scientific">Amphimedon queenslandica</name>
    <name type="common">Sponge</name>
    <dbReference type="NCBI Taxonomy" id="400682"/>
    <lineage>
        <taxon>Eukaryota</taxon>
        <taxon>Metazoa</taxon>
        <taxon>Porifera</taxon>
        <taxon>Demospongiae</taxon>
        <taxon>Heteroscleromorpha</taxon>
        <taxon>Haplosclerida</taxon>
        <taxon>Niphatidae</taxon>
        <taxon>Amphimedon</taxon>
    </lineage>
</organism>
<dbReference type="AlphaFoldDB" id="A0A1X7SW30"/>
<evidence type="ECO:0000313" key="1">
    <source>
        <dbReference type="EnsemblMetazoa" id="Aqu2.1.06313_001"/>
    </source>
</evidence>